<comment type="similarity">
    <text evidence="1">Belongs to the low molecular weight phosphotyrosine protein phosphatase family.</text>
</comment>
<evidence type="ECO:0000313" key="8">
    <source>
        <dbReference type="EMBL" id="SDC07426.1"/>
    </source>
</evidence>
<dbReference type="OrthoDB" id="9784339at2"/>
<evidence type="ECO:0000256" key="4">
    <source>
        <dbReference type="ARBA" id="ARBA00022912"/>
    </source>
</evidence>
<dbReference type="GO" id="GO:0004725">
    <property type="term" value="F:protein tyrosine phosphatase activity"/>
    <property type="evidence" value="ECO:0007669"/>
    <property type="project" value="UniProtKB-EC"/>
</dbReference>
<dbReference type="PANTHER" id="PTHR11717:SF7">
    <property type="entry name" value="LOW MOLECULAR WEIGHT PHOSPHOTYROSINE PROTEIN PHOSPHATASE"/>
    <property type="match status" value="1"/>
</dbReference>
<evidence type="ECO:0000313" key="9">
    <source>
        <dbReference type="Proteomes" id="UP000198943"/>
    </source>
</evidence>
<feature type="active site" evidence="6">
    <location>
        <position position="14"/>
    </location>
</feature>
<dbReference type="PRINTS" id="PR00719">
    <property type="entry name" value="LMWPTPASE"/>
</dbReference>
<dbReference type="CDD" id="cd16343">
    <property type="entry name" value="LMWPTP"/>
    <property type="match status" value="1"/>
</dbReference>
<evidence type="ECO:0000256" key="3">
    <source>
        <dbReference type="ARBA" id="ARBA00022801"/>
    </source>
</evidence>
<dbReference type="InterPro" id="IPR036196">
    <property type="entry name" value="Ptyr_pPase_sf"/>
</dbReference>
<name>A0A1G6INT2_9FIRM</name>
<evidence type="ECO:0000256" key="6">
    <source>
        <dbReference type="PIRSR" id="PIRSR617867-1"/>
    </source>
</evidence>
<sequence>MIKILFVCHGNICRSPMAEFVMKDMVRKAGLENRFVIESKAARRDELGNDTHYGTKAKLRQMGIPFAKRRATLLSKADYAAYDYLVAMDAENVHDMLRLFGGDPEKKITMLLQFAGENREVADPWYTGNFDETYEDVVKGCKGLLEAVKERKTVLNISE</sequence>
<reference evidence="9" key="1">
    <citation type="submission" date="2016-10" db="EMBL/GenBank/DDBJ databases">
        <authorList>
            <person name="Varghese N."/>
            <person name="Submissions S."/>
        </authorList>
    </citation>
    <scope>NUCLEOTIDE SEQUENCE [LARGE SCALE GENOMIC DNA]</scope>
    <source>
        <strain evidence="9">DSM 11005</strain>
    </source>
</reference>
<dbReference type="InterPro" id="IPR017867">
    <property type="entry name" value="Tyr_phospatase_low_mol_wt"/>
</dbReference>
<dbReference type="EC" id="3.1.3.48" evidence="2"/>
<accession>A0A1G6INT2</accession>
<dbReference type="EMBL" id="FMYW01000002">
    <property type="protein sequence ID" value="SDC07426.1"/>
    <property type="molecule type" value="Genomic_DNA"/>
</dbReference>
<dbReference type="RefSeq" id="WP_093729312.1">
    <property type="nucleotide sequence ID" value="NZ_FMYW01000002.1"/>
</dbReference>
<dbReference type="SMART" id="SM00226">
    <property type="entry name" value="LMWPc"/>
    <property type="match status" value="1"/>
</dbReference>
<keyword evidence="4" id="KW-0904">Protein phosphatase</keyword>
<dbReference type="InterPro" id="IPR023485">
    <property type="entry name" value="Ptyr_pPase"/>
</dbReference>
<proteinExistence type="inferred from homology"/>
<keyword evidence="3" id="KW-0378">Hydrolase</keyword>
<dbReference type="Pfam" id="PF01451">
    <property type="entry name" value="LMWPc"/>
    <property type="match status" value="1"/>
</dbReference>
<dbReference type="AlphaFoldDB" id="A0A1G6INT2"/>
<evidence type="ECO:0000259" key="7">
    <source>
        <dbReference type="SMART" id="SM00226"/>
    </source>
</evidence>
<dbReference type="InterPro" id="IPR050438">
    <property type="entry name" value="LMW_PTPase"/>
</dbReference>
<feature type="active site" description="Nucleophile" evidence="6">
    <location>
        <position position="8"/>
    </location>
</feature>
<gene>
    <name evidence="8" type="ORF">SAMN04487864_102140</name>
</gene>
<feature type="active site" description="Proton donor" evidence="6">
    <location>
        <position position="123"/>
    </location>
</feature>
<dbReference type="Proteomes" id="UP000198943">
    <property type="component" value="Unassembled WGS sequence"/>
</dbReference>
<evidence type="ECO:0000256" key="2">
    <source>
        <dbReference type="ARBA" id="ARBA00013064"/>
    </source>
</evidence>
<feature type="domain" description="Phosphotyrosine protein phosphatase I" evidence="7">
    <location>
        <begin position="2"/>
        <end position="147"/>
    </location>
</feature>
<dbReference type="Gene3D" id="3.40.50.2300">
    <property type="match status" value="1"/>
</dbReference>
<dbReference type="SUPFAM" id="SSF52788">
    <property type="entry name" value="Phosphotyrosine protein phosphatases I"/>
    <property type="match status" value="1"/>
</dbReference>
<comment type="catalytic activity">
    <reaction evidence="5">
        <text>O-phospho-L-tyrosyl-[protein] + H2O = L-tyrosyl-[protein] + phosphate</text>
        <dbReference type="Rhea" id="RHEA:10684"/>
        <dbReference type="Rhea" id="RHEA-COMP:10136"/>
        <dbReference type="Rhea" id="RHEA-COMP:20101"/>
        <dbReference type="ChEBI" id="CHEBI:15377"/>
        <dbReference type="ChEBI" id="CHEBI:43474"/>
        <dbReference type="ChEBI" id="CHEBI:46858"/>
        <dbReference type="ChEBI" id="CHEBI:61978"/>
        <dbReference type="EC" id="3.1.3.48"/>
    </reaction>
</comment>
<evidence type="ECO:0000256" key="1">
    <source>
        <dbReference type="ARBA" id="ARBA00011063"/>
    </source>
</evidence>
<organism evidence="8 9">
    <name type="scientific">Succiniclasticum ruminis</name>
    <dbReference type="NCBI Taxonomy" id="40841"/>
    <lineage>
        <taxon>Bacteria</taxon>
        <taxon>Bacillati</taxon>
        <taxon>Bacillota</taxon>
        <taxon>Negativicutes</taxon>
        <taxon>Acidaminococcales</taxon>
        <taxon>Acidaminococcaceae</taxon>
        <taxon>Succiniclasticum</taxon>
    </lineage>
</organism>
<protein>
    <recommendedName>
        <fullName evidence="2">protein-tyrosine-phosphatase</fullName>
        <ecNumber evidence="2">3.1.3.48</ecNumber>
    </recommendedName>
</protein>
<evidence type="ECO:0000256" key="5">
    <source>
        <dbReference type="ARBA" id="ARBA00051722"/>
    </source>
</evidence>
<keyword evidence="9" id="KW-1185">Reference proteome</keyword>
<dbReference type="PANTHER" id="PTHR11717">
    <property type="entry name" value="LOW MOLECULAR WEIGHT PROTEIN TYROSINE PHOSPHATASE"/>
    <property type="match status" value="1"/>
</dbReference>